<sequence>MSRCTLAVYFLSATQFCSLETAHTLVDIILIFFKAIHRLSAATFVPAHTKIFLCFDIAVLIMYAEVVVLDQLIVFLQSFQASQVLSWVQLLDKVVLNLSCSLVWLASDNLADNFVCITAVSNCFLHSLEWNCVFSNYQVY</sequence>
<dbReference type="Proteomes" id="UP001642409">
    <property type="component" value="Unassembled WGS sequence"/>
</dbReference>
<proteinExistence type="predicted"/>
<dbReference type="EMBL" id="CAXDID020000264">
    <property type="protein sequence ID" value="CAL6066803.1"/>
    <property type="molecule type" value="Genomic_DNA"/>
</dbReference>
<accession>A0ABP1KS38</accession>
<gene>
    <name evidence="1" type="ORF">HINF_LOCUS52714</name>
</gene>
<organism evidence="1 2">
    <name type="scientific">Hexamita inflata</name>
    <dbReference type="NCBI Taxonomy" id="28002"/>
    <lineage>
        <taxon>Eukaryota</taxon>
        <taxon>Metamonada</taxon>
        <taxon>Diplomonadida</taxon>
        <taxon>Hexamitidae</taxon>
        <taxon>Hexamitinae</taxon>
        <taxon>Hexamita</taxon>
    </lineage>
</organism>
<evidence type="ECO:0000313" key="2">
    <source>
        <dbReference type="Proteomes" id="UP001642409"/>
    </source>
</evidence>
<evidence type="ECO:0000313" key="1">
    <source>
        <dbReference type="EMBL" id="CAL6066803.1"/>
    </source>
</evidence>
<reference evidence="1 2" key="1">
    <citation type="submission" date="2024-07" db="EMBL/GenBank/DDBJ databases">
        <authorList>
            <person name="Akdeniz Z."/>
        </authorList>
    </citation>
    <scope>NUCLEOTIDE SEQUENCE [LARGE SCALE GENOMIC DNA]</scope>
</reference>
<keyword evidence="2" id="KW-1185">Reference proteome</keyword>
<name>A0ABP1KS38_9EUKA</name>
<protein>
    <submittedName>
        <fullName evidence="1">Hypothetical_protein</fullName>
    </submittedName>
</protein>
<comment type="caution">
    <text evidence="1">The sequence shown here is derived from an EMBL/GenBank/DDBJ whole genome shotgun (WGS) entry which is preliminary data.</text>
</comment>